<dbReference type="GO" id="GO:0070888">
    <property type="term" value="F:E-box binding"/>
    <property type="evidence" value="ECO:0007669"/>
    <property type="project" value="TreeGrafter"/>
</dbReference>
<dbReference type="Proteomes" id="UP000828390">
    <property type="component" value="Unassembled WGS sequence"/>
</dbReference>
<keyword evidence="1" id="KW-0805">Transcription regulation</keyword>
<protein>
    <recommendedName>
        <fullName evidence="6">BHLH domain-containing protein</fullName>
    </recommendedName>
</protein>
<dbReference type="AlphaFoldDB" id="A0A9D4CJ44"/>
<dbReference type="CDD" id="cd19725">
    <property type="entry name" value="bHLH_TS_OLIG2_like"/>
    <property type="match status" value="1"/>
</dbReference>
<dbReference type="PROSITE" id="PS50888">
    <property type="entry name" value="BHLH"/>
    <property type="match status" value="1"/>
</dbReference>
<evidence type="ECO:0000256" key="1">
    <source>
        <dbReference type="ARBA" id="ARBA00023015"/>
    </source>
</evidence>
<feature type="region of interest" description="Disordered" evidence="5">
    <location>
        <begin position="161"/>
        <end position="198"/>
    </location>
</feature>
<reference evidence="7" key="1">
    <citation type="journal article" date="2019" name="bioRxiv">
        <title>The Genome of the Zebra Mussel, Dreissena polymorpha: A Resource for Invasive Species Research.</title>
        <authorList>
            <person name="McCartney M.A."/>
            <person name="Auch B."/>
            <person name="Kono T."/>
            <person name="Mallez S."/>
            <person name="Zhang Y."/>
            <person name="Obille A."/>
            <person name="Becker A."/>
            <person name="Abrahante J.E."/>
            <person name="Garbe J."/>
            <person name="Badalamenti J.P."/>
            <person name="Herman A."/>
            <person name="Mangelson H."/>
            <person name="Liachko I."/>
            <person name="Sullivan S."/>
            <person name="Sone E.D."/>
            <person name="Koren S."/>
            <person name="Silverstein K.A.T."/>
            <person name="Beckman K.B."/>
            <person name="Gohl D.M."/>
        </authorList>
    </citation>
    <scope>NUCLEOTIDE SEQUENCE</scope>
    <source>
        <strain evidence="7">Duluth1</strain>
        <tissue evidence="7">Whole animal</tissue>
    </source>
</reference>
<evidence type="ECO:0000256" key="4">
    <source>
        <dbReference type="ARBA" id="ARBA00023242"/>
    </source>
</evidence>
<dbReference type="InterPro" id="IPR050359">
    <property type="entry name" value="bHLH_transcription_factors"/>
</dbReference>
<dbReference type="PANTHER" id="PTHR19290:SF164">
    <property type="entry name" value="BHLH DOMAIN-CONTAINING PROTEIN"/>
    <property type="match status" value="1"/>
</dbReference>
<dbReference type="InterPro" id="IPR011598">
    <property type="entry name" value="bHLH_dom"/>
</dbReference>
<dbReference type="Gene3D" id="4.10.280.10">
    <property type="entry name" value="Helix-loop-helix DNA-binding domain"/>
    <property type="match status" value="1"/>
</dbReference>
<sequence length="286" mass="31483">MEQEINVTDDNVVCNLERSPATSEESSINVFSPGMLYDSDSSQENHDMSAERAAGHAGYSMLHGRKRSASRGSRGALADKCMDEKELQDLRLKVNSRERKRMHDLNSALDGLREVMPYAHGPSVRKLSKIATLLLAKNYILMLTNSLEEMKKLVSDVYKSDSNRGHRVSAPPPPSTVPPLQPVPSPPQTSSASANAHPYPVVPTATRVFSSATSIGERPSSKDSLFTPAALIHTSGAHAHEQHLLHSRWHVPCACSQCLYLHSRRNLATGMPHLYNPYARKDSSHT</sequence>
<evidence type="ECO:0000256" key="5">
    <source>
        <dbReference type="SAM" id="MobiDB-lite"/>
    </source>
</evidence>
<keyword evidence="8" id="KW-1185">Reference proteome</keyword>
<gene>
    <name evidence="7" type="ORF">DPMN_051090</name>
</gene>
<proteinExistence type="predicted"/>
<reference evidence="7" key="2">
    <citation type="submission" date="2020-11" db="EMBL/GenBank/DDBJ databases">
        <authorList>
            <person name="McCartney M.A."/>
            <person name="Auch B."/>
            <person name="Kono T."/>
            <person name="Mallez S."/>
            <person name="Becker A."/>
            <person name="Gohl D.M."/>
            <person name="Silverstein K.A.T."/>
            <person name="Koren S."/>
            <person name="Bechman K.B."/>
            <person name="Herman A."/>
            <person name="Abrahante J.E."/>
            <person name="Garbe J."/>
        </authorList>
    </citation>
    <scope>NUCLEOTIDE SEQUENCE</scope>
    <source>
        <strain evidence="7">Duluth1</strain>
        <tissue evidence="7">Whole animal</tissue>
    </source>
</reference>
<evidence type="ECO:0000256" key="3">
    <source>
        <dbReference type="ARBA" id="ARBA00023163"/>
    </source>
</evidence>
<dbReference type="PANTHER" id="PTHR19290">
    <property type="entry name" value="BASIC HELIX-LOOP-HELIX PROTEIN NEUROGENIN-RELATED"/>
    <property type="match status" value="1"/>
</dbReference>
<evidence type="ECO:0000313" key="8">
    <source>
        <dbReference type="Proteomes" id="UP000828390"/>
    </source>
</evidence>
<dbReference type="GO" id="GO:0000981">
    <property type="term" value="F:DNA-binding transcription factor activity, RNA polymerase II-specific"/>
    <property type="evidence" value="ECO:0007669"/>
    <property type="project" value="TreeGrafter"/>
</dbReference>
<dbReference type="SUPFAM" id="SSF47459">
    <property type="entry name" value="HLH, helix-loop-helix DNA-binding domain"/>
    <property type="match status" value="1"/>
</dbReference>
<keyword evidence="3" id="KW-0804">Transcription</keyword>
<accession>A0A9D4CJ44</accession>
<dbReference type="GO" id="GO:0061564">
    <property type="term" value="P:axon development"/>
    <property type="evidence" value="ECO:0007669"/>
    <property type="project" value="TreeGrafter"/>
</dbReference>
<dbReference type="GO" id="GO:0005634">
    <property type="term" value="C:nucleus"/>
    <property type="evidence" value="ECO:0007669"/>
    <property type="project" value="TreeGrafter"/>
</dbReference>
<dbReference type="FunFam" id="4.10.280.10:FF:000031">
    <property type="entry name" value="Oligodendrocyte transcription factor 3"/>
    <property type="match status" value="1"/>
</dbReference>
<name>A0A9D4CJ44_DREPO</name>
<dbReference type="EMBL" id="JAIWYP010000012">
    <property type="protein sequence ID" value="KAH3725255.1"/>
    <property type="molecule type" value="Genomic_DNA"/>
</dbReference>
<keyword evidence="4" id="KW-0539">Nucleus</keyword>
<dbReference type="GO" id="GO:0045944">
    <property type="term" value="P:positive regulation of transcription by RNA polymerase II"/>
    <property type="evidence" value="ECO:0007669"/>
    <property type="project" value="TreeGrafter"/>
</dbReference>
<dbReference type="Pfam" id="PF00010">
    <property type="entry name" value="HLH"/>
    <property type="match status" value="1"/>
</dbReference>
<dbReference type="InterPro" id="IPR036638">
    <property type="entry name" value="HLH_DNA-bd_sf"/>
</dbReference>
<evidence type="ECO:0000256" key="2">
    <source>
        <dbReference type="ARBA" id="ARBA00023125"/>
    </source>
</evidence>
<keyword evidence="2" id="KW-0238">DNA-binding</keyword>
<evidence type="ECO:0000313" key="7">
    <source>
        <dbReference type="EMBL" id="KAH3725255.1"/>
    </source>
</evidence>
<dbReference type="GO" id="GO:0007423">
    <property type="term" value="P:sensory organ development"/>
    <property type="evidence" value="ECO:0007669"/>
    <property type="project" value="TreeGrafter"/>
</dbReference>
<dbReference type="GO" id="GO:0046983">
    <property type="term" value="F:protein dimerization activity"/>
    <property type="evidence" value="ECO:0007669"/>
    <property type="project" value="InterPro"/>
</dbReference>
<feature type="domain" description="BHLH" evidence="6">
    <location>
        <begin position="89"/>
        <end position="143"/>
    </location>
</feature>
<comment type="caution">
    <text evidence="7">The sequence shown here is derived from an EMBL/GenBank/DDBJ whole genome shotgun (WGS) entry which is preliminary data.</text>
</comment>
<dbReference type="SMART" id="SM00353">
    <property type="entry name" value="HLH"/>
    <property type="match status" value="1"/>
</dbReference>
<organism evidence="7 8">
    <name type="scientific">Dreissena polymorpha</name>
    <name type="common">Zebra mussel</name>
    <name type="synonym">Mytilus polymorpha</name>
    <dbReference type="NCBI Taxonomy" id="45954"/>
    <lineage>
        <taxon>Eukaryota</taxon>
        <taxon>Metazoa</taxon>
        <taxon>Spiralia</taxon>
        <taxon>Lophotrochozoa</taxon>
        <taxon>Mollusca</taxon>
        <taxon>Bivalvia</taxon>
        <taxon>Autobranchia</taxon>
        <taxon>Heteroconchia</taxon>
        <taxon>Euheterodonta</taxon>
        <taxon>Imparidentia</taxon>
        <taxon>Neoheterodontei</taxon>
        <taxon>Myida</taxon>
        <taxon>Dreissenoidea</taxon>
        <taxon>Dreissenidae</taxon>
        <taxon>Dreissena</taxon>
    </lineage>
</organism>
<evidence type="ECO:0000259" key="6">
    <source>
        <dbReference type="PROSITE" id="PS50888"/>
    </source>
</evidence>
<feature type="compositionally biased region" description="Pro residues" evidence="5">
    <location>
        <begin position="170"/>
        <end position="187"/>
    </location>
</feature>